<evidence type="ECO:0000256" key="2">
    <source>
        <dbReference type="ARBA" id="ARBA00007005"/>
    </source>
</evidence>
<sequence length="741" mass="78178">MTTLQLHSGDDGVALIEINLTDRPMNVLTPELIADLAQAVEQVASSPDIRGAILTSGKPGGFVAGADIKGLLALFDTGPIAPAQGAAVGEAFGRLARRIETCGKPFAAALEGLALGGGLELALACHHRVLVDLPKAVVGLPEVGLGLLPAGGGTQRLPRLIGIEKALGLLLTGRHVRPAEALKLGIVHALAAPGEVVDAARGWLLAQPSAVQPWDAKGFRVPGGVGPTAPHASRSFTAGTTLLAGQTQRNLPAPLAILSCVYEGTQLPLDVGLRLERKYFGRLLADPVARNLMRTMFVNKGRLDKLANRPAGVPLSKVRKLGVLGAGMMGAGVAHVAAGVGIEVVLLDSTLAQAERGKAHAARQLDKAIERKKSTREQADAVLARILPTQDYADLAGCDFVVEAVYESREVKTDVTRRAAAVLPTTVVFGSNTSTLPITGLAQAFDRPADFIGVHFFSPVERMPLIELIRGEQTSDATLARALDLVAQLKKTPIVVNDSRGFFTSRVFGTFVKEGIAMLQEGVLPALIENAARQAGMPVGPLAVVDEVSLDITLKVYAQWQADGVQPPYEPALSIDATRRMVEQLGRKGKAAGAGFYEYPEGGRKFLWPELATHWPPAAQQPAVDELKRRFLTIQALEGARCVEEGVVLDPADADVGSIFGIGYPAWTGGVLSYIESVGLQAFVAQSVQLAERHGERYRPSPWLIARGGRATVSSAPGRGGLNALQISQAKAHPPSSKLHL</sequence>
<dbReference type="Pfam" id="PF02737">
    <property type="entry name" value="3HCDH_N"/>
    <property type="match status" value="1"/>
</dbReference>
<dbReference type="Pfam" id="PF00725">
    <property type="entry name" value="3HCDH"/>
    <property type="match status" value="1"/>
</dbReference>
<feature type="coiled-coil region" evidence="11">
    <location>
        <begin position="351"/>
        <end position="385"/>
    </location>
</feature>
<keyword evidence="9" id="KW-0511">Multifunctional enzyme</keyword>
<dbReference type="InterPro" id="IPR050136">
    <property type="entry name" value="FA_oxidation_alpha_subunit"/>
</dbReference>
<dbReference type="EMBL" id="JAUSRO010000010">
    <property type="protein sequence ID" value="MDP9901020.1"/>
    <property type="molecule type" value="Genomic_DNA"/>
</dbReference>
<dbReference type="Pfam" id="PF00378">
    <property type="entry name" value="ECH_1"/>
    <property type="match status" value="1"/>
</dbReference>
<evidence type="ECO:0000259" key="13">
    <source>
        <dbReference type="Pfam" id="PF02737"/>
    </source>
</evidence>
<feature type="domain" description="3-hydroxyacyl-CoA dehydrogenase C-terminal" evidence="12">
    <location>
        <begin position="501"/>
        <end position="599"/>
    </location>
</feature>
<evidence type="ECO:0000256" key="6">
    <source>
        <dbReference type="ARBA" id="ARBA00023027"/>
    </source>
</evidence>
<comment type="caution">
    <text evidence="14">The sequence shown here is derived from an EMBL/GenBank/DDBJ whole genome shotgun (WGS) entry which is preliminary data.</text>
</comment>
<dbReference type="GO" id="GO:0004300">
    <property type="term" value="F:enoyl-CoA hydratase activity"/>
    <property type="evidence" value="ECO:0007669"/>
    <property type="project" value="UniProtKB-EC"/>
</dbReference>
<dbReference type="CDD" id="cd06558">
    <property type="entry name" value="crotonase-like"/>
    <property type="match status" value="1"/>
</dbReference>
<comment type="similarity">
    <text evidence="2">In the central section; belongs to the 3-hydroxyacyl-CoA dehydrogenase family.</text>
</comment>
<keyword evidence="15" id="KW-1185">Reference proteome</keyword>
<dbReference type="Gene3D" id="3.40.50.720">
    <property type="entry name" value="NAD(P)-binding Rossmann-like Domain"/>
    <property type="match status" value="1"/>
</dbReference>
<dbReference type="SUPFAM" id="SSF51735">
    <property type="entry name" value="NAD(P)-binding Rossmann-fold domains"/>
    <property type="match status" value="1"/>
</dbReference>
<dbReference type="Gene3D" id="1.10.1040.50">
    <property type="match status" value="1"/>
</dbReference>
<evidence type="ECO:0000256" key="10">
    <source>
        <dbReference type="ARBA" id="ARBA00049556"/>
    </source>
</evidence>
<gene>
    <name evidence="14" type="ORF">J2W36_003286</name>
</gene>
<evidence type="ECO:0000313" key="14">
    <source>
        <dbReference type="EMBL" id="MDP9901020.1"/>
    </source>
</evidence>
<dbReference type="EC" id="1.1.1.35" evidence="14"/>
<dbReference type="InterPro" id="IPR006108">
    <property type="entry name" value="3HC_DH_C"/>
</dbReference>
<evidence type="ECO:0000313" key="15">
    <source>
        <dbReference type="Proteomes" id="UP001226867"/>
    </source>
</evidence>
<dbReference type="InterPro" id="IPR036291">
    <property type="entry name" value="NAD(P)-bd_dom_sf"/>
</dbReference>
<dbReference type="PANTHER" id="PTHR43612:SF3">
    <property type="entry name" value="TRIFUNCTIONAL ENZYME SUBUNIT ALPHA, MITOCHONDRIAL"/>
    <property type="match status" value="1"/>
</dbReference>
<keyword evidence="5 14" id="KW-0560">Oxidoreductase</keyword>
<accession>A0ABT9S9I2</accession>
<evidence type="ECO:0000256" key="5">
    <source>
        <dbReference type="ARBA" id="ARBA00023002"/>
    </source>
</evidence>
<dbReference type="InterPro" id="IPR006176">
    <property type="entry name" value="3-OHacyl-CoA_DH_NAD-bd"/>
</dbReference>
<keyword evidence="14" id="KW-0413">Isomerase</keyword>
<protein>
    <submittedName>
        <fullName evidence="14">3-hydroxyacyl-CoA dehydrogenase/enoyl-CoA hydratase/3-hydroxybutyryl-CoA epimerase</fullName>
        <ecNumber evidence="14">1.1.1.35</ecNumber>
        <ecNumber evidence="14">4.2.1.17</ecNumber>
        <ecNumber evidence="14">5.1.2.3</ecNumber>
    </submittedName>
</protein>
<keyword evidence="8 14" id="KW-0456">Lyase</keyword>
<keyword evidence="3" id="KW-0276">Fatty acid metabolism</keyword>
<evidence type="ECO:0000259" key="12">
    <source>
        <dbReference type="Pfam" id="PF00725"/>
    </source>
</evidence>
<evidence type="ECO:0000256" key="7">
    <source>
        <dbReference type="ARBA" id="ARBA00023098"/>
    </source>
</evidence>
<name>A0ABT9S9I2_9BURK</name>
<dbReference type="EC" id="5.1.2.3" evidence="14"/>
<dbReference type="Proteomes" id="UP001226867">
    <property type="component" value="Unassembled WGS sequence"/>
</dbReference>
<dbReference type="RefSeq" id="WP_307690809.1">
    <property type="nucleotide sequence ID" value="NZ_JAUSRO010000010.1"/>
</dbReference>
<dbReference type="InterPro" id="IPR008927">
    <property type="entry name" value="6-PGluconate_DH-like_C_sf"/>
</dbReference>
<keyword evidence="11" id="KW-0175">Coiled coil</keyword>
<comment type="pathway">
    <text evidence="1">Lipid metabolism; fatty acid beta-oxidation.</text>
</comment>
<dbReference type="SUPFAM" id="SSF48179">
    <property type="entry name" value="6-phosphogluconate dehydrogenase C-terminal domain-like"/>
    <property type="match status" value="2"/>
</dbReference>
<proteinExistence type="inferred from homology"/>
<feature type="domain" description="3-hydroxyacyl-CoA dehydrogenase NAD binding" evidence="13">
    <location>
        <begin position="320"/>
        <end position="498"/>
    </location>
</feature>
<keyword evidence="6" id="KW-0520">NAD</keyword>
<evidence type="ECO:0000256" key="4">
    <source>
        <dbReference type="ARBA" id="ARBA00022963"/>
    </source>
</evidence>
<dbReference type="SUPFAM" id="SSF52096">
    <property type="entry name" value="ClpP/crotonase"/>
    <property type="match status" value="1"/>
</dbReference>
<dbReference type="InterPro" id="IPR001753">
    <property type="entry name" value="Enoyl-CoA_hydra/iso"/>
</dbReference>
<organism evidence="14 15">
    <name type="scientific">Variovorax ginsengisoli</name>
    <dbReference type="NCBI Taxonomy" id="363844"/>
    <lineage>
        <taxon>Bacteria</taxon>
        <taxon>Pseudomonadati</taxon>
        <taxon>Pseudomonadota</taxon>
        <taxon>Betaproteobacteria</taxon>
        <taxon>Burkholderiales</taxon>
        <taxon>Comamonadaceae</taxon>
        <taxon>Variovorax</taxon>
    </lineage>
</organism>
<dbReference type="PANTHER" id="PTHR43612">
    <property type="entry name" value="TRIFUNCTIONAL ENZYME SUBUNIT ALPHA"/>
    <property type="match status" value="1"/>
</dbReference>
<evidence type="ECO:0000256" key="1">
    <source>
        <dbReference type="ARBA" id="ARBA00005005"/>
    </source>
</evidence>
<keyword evidence="7" id="KW-0443">Lipid metabolism</keyword>
<evidence type="ECO:0000256" key="3">
    <source>
        <dbReference type="ARBA" id="ARBA00022832"/>
    </source>
</evidence>
<comment type="catalytic activity">
    <reaction evidence="10">
        <text>a (3S)-3-hydroxyacyl-CoA + NAD(+) = a 3-oxoacyl-CoA + NADH + H(+)</text>
        <dbReference type="Rhea" id="RHEA:22432"/>
        <dbReference type="ChEBI" id="CHEBI:15378"/>
        <dbReference type="ChEBI" id="CHEBI:57318"/>
        <dbReference type="ChEBI" id="CHEBI:57540"/>
        <dbReference type="ChEBI" id="CHEBI:57945"/>
        <dbReference type="ChEBI" id="CHEBI:90726"/>
        <dbReference type="EC" id="1.1.1.35"/>
    </reaction>
</comment>
<keyword evidence="4" id="KW-0442">Lipid degradation</keyword>
<reference evidence="14 15" key="1">
    <citation type="submission" date="2023-07" db="EMBL/GenBank/DDBJ databases">
        <title>Sorghum-associated microbial communities from plants grown in Nebraska, USA.</title>
        <authorList>
            <person name="Schachtman D."/>
        </authorList>
    </citation>
    <scope>NUCLEOTIDE SEQUENCE [LARGE SCALE GENOMIC DNA]</scope>
    <source>
        <strain evidence="14 15">DS1607</strain>
    </source>
</reference>
<evidence type="ECO:0000256" key="8">
    <source>
        <dbReference type="ARBA" id="ARBA00023239"/>
    </source>
</evidence>
<dbReference type="InterPro" id="IPR029045">
    <property type="entry name" value="ClpP/crotonase-like_dom_sf"/>
</dbReference>
<dbReference type="GO" id="GO:0008692">
    <property type="term" value="F:3-hydroxybutyryl-CoA epimerase activity"/>
    <property type="evidence" value="ECO:0007669"/>
    <property type="project" value="UniProtKB-EC"/>
</dbReference>
<evidence type="ECO:0000256" key="11">
    <source>
        <dbReference type="SAM" id="Coils"/>
    </source>
</evidence>
<dbReference type="EC" id="4.2.1.17" evidence="14"/>
<evidence type="ECO:0000256" key="9">
    <source>
        <dbReference type="ARBA" id="ARBA00023268"/>
    </source>
</evidence>
<dbReference type="GO" id="GO:0003857">
    <property type="term" value="F:(3S)-3-hydroxyacyl-CoA dehydrogenase (NAD+) activity"/>
    <property type="evidence" value="ECO:0007669"/>
    <property type="project" value="UniProtKB-EC"/>
</dbReference>
<dbReference type="Gene3D" id="3.90.226.10">
    <property type="entry name" value="2-enoyl-CoA Hydratase, Chain A, domain 1"/>
    <property type="match status" value="1"/>
</dbReference>